<evidence type="ECO:0000313" key="3">
    <source>
        <dbReference type="EMBL" id="CAH2065776.1"/>
    </source>
</evidence>
<organism evidence="3 4">
    <name type="scientific">Iphiclides podalirius</name>
    <name type="common">scarce swallowtail</name>
    <dbReference type="NCBI Taxonomy" id="110791"/>
    <lineage>
        <taxon>Eukaryota</taxon>
        <taxon>Metazoa</taxon>
        <taxon>Ecdysozoa</taxon>
        <taxon>Arthropoda</taxon>
        <taxon>Hexapoda</taxon>
        <taxon>Insecta</taxon>
        <taxon>Pterygota</taxon>
        <taxon>Neoptera</taxon>
        <taxon>Endopterygota</taxon>
        <taxon>Lepidoptera</taxon>
        <taxon>Glossata</taxon>
        <taxon>Ditrysia</taxon>
        <taxon>Papilionoidea</taxon>
        <taxon>Papilionidae</taxon>
        <taxon>Papilioninae</taxon>
        <taxon>Iphiclides</taxon>
    </lineage>
</organism>
<proteinExistence type="predicted"/>
<dbReference type="Proteomes" id="UP000837857">
    <property type="component" value="Chromosome 4"/>
</dbReference>
<evidence type="ECO:0008006" key="5">
    <source>
        <dbReference type="Google" id="ProtNLM"/>
    </source>
</evidence>
<protein>
    <recommendedName>
        <fullName evidence="5">Secreted protein</fullName>
    </recommendedName>
</protein>
<accession>A0ABN8IRZ1</accession>
<name>A0ABN8IRZ1_9NEOP</name>
<evidence type="ECO:0000313" key="4">
    <source>
        <dbReference type="Proteomes" id="UP000837857"/>
    </source>
</evidence>
<feature type="compositionally biased region" description="Low complexity" evidence="1">
    <location>
        <begin position="73"/>
        <end position="82"/>
    </location>
</feature>
<evidence type="ECO:0000256" key="1">
    <source>
        <dbReference type="SAM" id="MobiDB-lite"/>
    </source>
</evidence>
<dbReference type="EMBL" id="OW152816">
    <property type="protein sequence ID" value="CAH2065776.1"/>
    <property type="molecule type" value="Genomic_DNA"/>
</dbReference>
<sequence>MRWRWLLAVLLVASVAGKGKKHKHQKPDKSHQRRAHYGGFKGAAEQVANACPPIRNNGHSTKRLPVIEPPTRPSETPTPIEA</sequence>
<feature type="non-terminal residue" evidence="3">
    <location>
        <position position="82"/>
    </location>
</feature>
<evidence type="ECO:0000256" key="2">
    <source>
        <dbReference type="SAM" id="SignalP"/>
    </source>
</evidence>
<feature type="region of interest" description="Disordered" evidence="1">
    <location>
        <begin position="51"/>
        <end position="82"/>
    </location>
</feature>
<feature type="chain" id="PRO_5047200028" description="Secreted protein" evidence="2">
    <location>
        <begin position="20"/>
        <end position="82"/>
    </location>
</feature>
<keyword evidence="4" id="KW-1185">Reference proteome</keyword>
<reference evidence="3" key="1">
    <citation type="submission" date="2022-03" db="EMBL/GenBank/DDBJ databases">
        <authorList>
            <person name="Martin H S."/>
        </authorList>
    </citation>
    <scope>NUCLEOTIDE SEQUENCE</scope>
</reference>
<keyword evidence="2" id="KW-0732">Signal</keyword>
<feature type="signal peptide" evidence="2">
    <location>
        <begin position="1"/>
        <end position="19"/>
    </location>
</feature>
<gene>
    <name evidence="3" type="ORF">IPOD504_LOCUS13128</name>
</gene>